<evidence type="ECO:0000313" key="3">
    <source>
        <dbReference type="EMBL" id="KAK4107317.1"/>
    </source>
</evidence>
<dbReference type="RefSeq" id="XP_064664887.1">
    <property type="nucleotide sequence ID" value="XM_064816386.1"/>
</dbReference>
<feature type="compositionally biased region" description="Polar residues" evidence="1">
    <location>
        <begin position="119"/>
        <end position="128"/>
    </location>
</feature>
<evidence type="ECO:0000313" key="4">
    <source>
        <dbReference type="Proteomes" id="UP001302812"/>
    </source>
</evidence>
<proteinExistence type="predicted"/>
<feature type="transmembrane region" description="Helical" evidence="2">
    <location>
        <begin position="180"/>
        <end position="204"/>
    </location>
</feature>
<feature type="transmembrane region" description="Helical" evidence="2">
    <location>
        <begin position="216"/>
        <end position="232"/>
    </location>
</feature>
<evidence type="ECO:0000256" key="1">
    <source>
        <dbReference type="SAM" id="MobiDB-lite"/>
    </source>
</evidence>
<keyword evidence="2" id="KW-1133">Transmembrane helix</keyword>
<feature type="transmembrane region" description="Helical" evidence="2">
    <location>
        <begin position="401"/>
        <end position="423"/>
    </location>
</feature>
<comment type="caution">
    <text evidence="3">The sequence shown here is derived from an EMBL/GenBank/DDBJ whole genome shotgun (WGS) entry which is preliminary data.</text>
</comment>
<feature type="compositionally biased region" description="Basic and acidic residues" evidence="1">
    <location>
        <begin position="437"/>
        <end position="448"/>
    </location>
</feature>
<feature type="transmembrane region" description="Helical" evidence="2">
    <location>
        <begin position="34"/>
        <end position="53"/>
    </location>
</feature>
<protein>
    <submittedName>
        <fullName evidence="3">Uncharacterized protein</fullName>
    </submittedName>
</protein>
<gene>
    <name evidence="3" type="ORF">N656DRAFT_785431</name>
</gene>
<organism evidence="3 4">
    <name type="scientific">Canariomyces notabilis</name>
    <dbReference type="NCBI Taxonomy" id="2074819"/>
    <lineage>
        <taxon>Eukaryota</taxon>
        <taxon>Fungi</taxon>
        <taxon>Dikarya</taxon>
        <taxon>Ascomycota</taxon>
        <taxon>Pezizomycotina</taxon>
        <taxon>Sordariomycetes</taxon>
        <taxon>Sordariomycetidae</taxon>
        <taxon>Sordariales</taxon>
        <taxon>Chaetomiaceae</taxon>
        <taxon>Canariomyces</taxon>
    </lineage>
</organism>
<feature type="transmembrane region" description="Helical" evidence="2">
    <location>
        <begin position="334"/>
        <end position="357"/>
    </location>
</feature>
<dbReference type="PANTHER" id="PTHR37577">
    <property type="entry name" value="INTEGRAL MEMBRANE PROTEIN"/>
    <property type="match status" value="1"/>
</dbReference>
<feature type="region of interest" description="Disordered" evidence="1">
    <location>
        <begin position="436"/>
        <end position="457"/>
    </location>
</feature>
<accession>A0AAN6QHH5</accession>
<name>A0AAN6QHH5_9PEZI</name>
<dbReference type="GeneID" id="89940511"/>
<keyword evidence="2" id="KW-0472">Membrane</keyword>
<reference evidence="3" key="2">
    <citation type="submission" date="2023-05" db="EMBL/GenBank/DDBJ databases">
        <authorList>
            <consortium name="Lawrence Berkeley National Laboratory"/>
            <person name="Steindorff A."/>
            <person name="Hensen N."/>
            <person name="Bonometti L."/>
            <person name="Westerberg I."/>
            <person name="Brannstrom I.O."/>
            <person name="Guillou S."/>
            <person name="Cros-Aarteil S."/>
            <person name="Calhoun S."/>
            <person name="Haridas S."/>
            <person name="Kuo A."/>
            <person name="Mondo S."/>
            <person name="Pangilinan J."/>
            <person name="Riley R."/>
            <person name="Labutti K."/>
            <person name="Andreopoulos B."/>
            <person name="Lipzen A."/>
            <person name="Chen C."/>
            <person name="Yanf M."/>
            <person name="Daum C."/>
            <person name="Ng V."/>
            <person name="Clum A."/>
            <person name="Ohm R."/>
            <person name="Martin F."/>
            <person name="Silar P."/>
            <person name="Natvig D."/>
            <person name="Lalanne C."/>
            <person name="Gautier V."/>
            <person name="Ament-Velasquez S.L."/>
            <person name="Kruys A."/>
            <person name="Hutchinson M.I."/>
            <person name="Powell A.J."/>
            <person name="Barry K."/>
            <person name="Miller A.N."/>
            <person name="Grigoriev I.V."/>
            <person name="Debuchy R."/>
            <person name="Gladieux P."/>
            <person name="Thoren M.H."/>
            <person name="Johannesson H."/>
        </authorList>
    </citation>
    <scope>NUCLEOTIDE SEQUENCE</scope>
    <source>
        <strain evidence="3">CBS 508.74</strain>
    </source>
</reference>
<feature type="region of interest" description="Disordered" evidence="1">
    <location>
        <begin position="105"/>
        <end position="138"/>
    </location>
</feature>
<sequence>MASTDAETEIVFMFPPNCGVEEVGIPPIEPDPDIVGIGVILSFVVIGSMVMLLNTIQIIRDTRAKGLAGVFLLKPLKIPTKDGRKWPTRQDAKRYRLAQLSRVQTDEASDVVPGDGGLDTQTKTSTTNDKVDNDEDSEECSPLVRSYSALEEALFALSDTQFATGIAICVAALAKKDIVVSHYLVCLQLASIAITASVSGMMSARSILDGNSVKKAIRVFLMWVLFGLVLLLDVKLDHSLYFADKVHDFGPYRDLSTPEERLTIFLYASHFPGLVLNTLSLDFEMSLLVNYYAEKAVTVMFLRPVKALKELQQLWKNNSRPAVLVSLVLLVRSVWIFGTLLIQGLLWIGILGIYLYVFQPLTTLAISISFIVWQFVLAFHYRGVGRDCMHPDKRDKEDEIGFGQVVALTLLISPIIVCVDLWWQSFKMRAQRRKEHRAPTWEKDDRGSDSASVQTGG</sequence>
<evidence type="ECO:0000256" key="2">
    <source>
        <dbReference type="SAM" id="Phobius"/>
    </source>
</evidence>
<keyword evidence="2" id="KW-0812">Transmembrane</keyword>
<dbReference type="EMBL" id="MU853376">
    <property type="protein sequence ID" value="KAK4107317.1"/>
    <property type="molecule type" value="Genomic_DNA"/>
</dbReference>
<dbReference type="InterPro" id="IPR053018">
    <property type="entry name" value="Elsinochrome_Biosynth-Asso"/>
</dbReference>
<dbReference type="AlphaFoldDB" id="A0AAN6QHH5"/>
<feature type="transmembrane region" description="Helical" evidence="2">
    <location>
        <begin position="364"/>
        <end position="381"/>
    </location>
</feature>
<dbReference type="Proteomes" id="UP001302812">
    <property type="component" value="Unassembled WGS sequence"/>
</dbReference>
<reference evidence="3" key="1">
    <citation type="journal article" date="2023" name="Mol. Phylogenet. Evol.">
        <title>Genome-scale phylogeny and comparative genomics of the fungal order Sordariales.</title>
        <authorList>
            <person name="Hensen N."/>
            <person name="Bonometti L."/>
            <person name="Westerberg I."/>
            <person name="Brannstrom I.O."/>
            <person name="Guillou S."/>
            <person name="Cros-Aarteil S."/>
            <person name="Calhoun S."/>
            <person name="Haridas S."/>
            <person name="Kuo A."/>
            <person name="Mondo S."/>
            <person name="Pangilinan J."/>
            <person name="Riley R."/>
            <person name="LaButti K."/>
            <person name="Andreopoulos B."/>
            <person name="Lipzen A."/>
            <person name="Chen C."/>
            <person name="Yan M."/>
            <person name="Daum C."/>
            <person name="Ng V."/>
            <person name="Clum A."/>
            <person name="Steindorff A."/>
            <person name="Ohm R.A."/>
            <person name="Martin F."/>
            <person name="Silar P."/>
            <person name="Natvig D.O."/>
            <person name="Lalanne C."/>
            <person name="Gautier V."/>
            <person name="Ament-Velasquez S.L."/>
            <person name="Kruys A."/>
            <person name="Hutchinson M.I."/>
            <person name="Powell A.J."/>
            <person name="Barry K."/>
            <person name="Miller A.N."/>
            <person name="Grigoriev I.V."/>
            <person name="Debuchy R."/>
            <person name="Gladieux P."/>
            <person name="Hiltunen Thoren M."/>
            <person name="Johannesson H."/>
        </authorList>
    </citation>
    <scope>NUCLEOTIDE SEQUENCE</scope>
    <source>
        <strain evidence="3">CBS 508.74</strain>
    </source>
</reference>
<dbReference type="PANTHER" id="PTHR37577:SF1">
    <property type="entry name" value="INTEGRAL MEMBRANE PROTEIN"/>
    <property type="match status" value="1"/>
</dbReference>
<keyword evidence="4" id="KW-1185">Reference proteome</keyword>